<proteinExistence type="predicted"/>
<dbReference type="KEGG" id="aue:C5O00_03430"/>
<keyword evidence="3" id="KW-1185">Reference proteome</keyword>
<keyword evidence="1" id="KW-0732">Signal</keyword>
<organism evidence="2 3">
    <name type="scientific">Pukyongia salina</name>
    <dbReference type="NCBI Taxonomy" id="2094025"/>
    <lineage>
        <taxon>Bacteria</taxon>
        <taxon>Pseudomonadati</taxon>
        <taxon>Bacteroidota</taxon>
        <taxon>Flavobacteriia</taxon>
        <taxon>Flavobacteriales</taxon>
        <taxon>Flavobacteriaceae</taxon>
        <taxon>Pukyongia</taxon>
    </lineage>
</organism>
<dbReference type="Proteomes" id="UP000238442">
    <property type="component" value="Chromosome"/>
</dbReference>
<feature type="chain" id="PRO_5015596043" evidence="1">
    <location>
        <begin position="21"/>
        <end position="236"/>
    </location>
</feature>
<name>A0A2S0HUB4_9FLAO</name>
<evidence type="ECO:0000313" key="2">
    <source>
        <dbReference type="EMBL" id="AVI50267.1"/>
    </source>
</evidence>
<dbReference type="OrthoDB" id="978006at2"/>
<dbReference type="EMBL" id="CP027062">
    <property type="protein sequence ID" value="AVI50267.1"/>
    <property type="molecule type" value="Genomic_DNA"/>
</dbReference>
<evidence type="ECO:0000313" key="3">
    <source>
        <dbReference type="Proteomes" id="UP000238442"/>
    </source>
</evidence>
<evidence type="ECO:0000256" key="1">
    <source>
        <dbReference type="SAM" id="SignalP"/>
    </source>
</evidence>
<feature type="signal peptide" evidence="1">
    <location>
        <begin position="1"/>
        <end position="20"/>
    </location>
</feature>
<sequence length="236" mass="27057">MKLKILILLAVVVMSFTAVAQFQTRQSINELYLADSYIKRQANGISYSNPDEYKGTPYNFPDYQIGNVYKGNALFATEVALRYNAVADELEVKESLATPNEDARVLPKDPEIFVKIGDDIFVFVPFEGKIEEGGYFHVMFEGKKLDLYKKIIKKVIPGKKASNSLTKDVPTEFRDKSQYFLVTKNGRFYQLPDTKARKFDIFGANKDIVMKYVDDNDLDVDKDEDLLKIVMYYDSI</sequence>
<accession>A0A2S0HUB4</accession>
<dbReference type="RefSeq" id="WP_105214966.1">
    <property type="nucleotide sequence ID" value="NZ_CP027062.1"/>
</dbReference>
<reference evidence="2 3" key="1">
    <citation type="submission" date="2018-02" db="EMBL/GenBank/DDBJ databases">
        <title>Genomic analysis of the strain RR4-38 isolated from a seawater recirculating aquaculture system.</title>
        <authorList>
            <person name="Kim Y.-S."/>
            <person name="Jang Y.H."/>
            <person name="Kim K.-H."/>
        </authorList>
    </citation>
    <scope>NUCLEOTIDE SEQUENCE [LARGE SCALE GENOMIC DNA]</scope>
    <source>
        <strain evidence="2 3">RR4-38</strain>
    </source>
</reference>
<gene>
    <name evidence="2" type="ORF">C5O00_03430</name>
</gene>
<dbReference type="AlphaFoldDB" id="A0A2S0HUB4"/>
<protein>
    <submittedName>
        <fullName evidence="2">Uncharacterized protein</fullName>
    </submittedName>
</protein>